<sequence>MARLLTLIVALLASALVAFPAVAQQEVEIIPLQHRFPDEVIPQLRPFVESGGVLQGANNQLILRASRRNRDEIKRLLASLDRPLRRLVIQVSRERQESSVRQDAGASGTVVLGDGTVKLTEPRRLSGGASVSLGSAGSASRLTGSAADVRASRSERSVQTVQVVEGGQAFIQVGQSIPIPLTQVVVGPAGTVVSQSMVWQDLGQGFYAEPRVAGDRVTLEISPQASRPGAYGPGSAQVERLSTTVSGRLGEWIQVGGSGQESSGRERVNASVSARDSRDGGAIWLKVDELP</sequence>
<feature type="chain" id="PRO_5022845426" description="NolW-like domain-containing protein" evidence="5">
    <location>
        <begin position="24"/>
        <end position="291"/>
    </location>
</feature>
<accession>A0A5C1E8H1</accession>
<evidence type="ECO:0000256" key="2">
    <source>
        <dbReference type="RuleBase" id="RU004003"/>
    </source>
</evidence>
<evidence type="ECO:0000256" key="4">
    <source>
        <dbReference type="SAM" id="MobiDB-lite"/>
    </source>
</evidence>
<dbReference type="GO" id="GO:0009279">
    <property type="term" value="C:cell outer membrane"/>
    <property type="evidence" value="ECO:0007669"/>
    <property type="project" value="UniProtKB-SubCell"/>
</dbReference>
<dbReference type="InterPro" id="IPR038591">
    <property type="entry name" value="NolW-like_sf"/>
</dbReference>
<dbReference type="InterPro" id="IPR005644">
    <property type="entry name" value="NolW-like"/>
</dbReference>
<evidence type="ECO:0000259" key="6">
    <source>
        <dbReference type="Pfam" id="PF00263"/>
    </source>
</evidence>
<dbReference type="KEGG" id="otr:OTERR_14580"/>
<evidence type="ECO:0000256" key="5">
    <source>
        <dbReference type="SAM" id="SignalP"/>
    </source>
</evidence>
<feature type="compositionally biased region" description="Low complexity" evidence="4">
    <location>
        <begin position="128"/>
        <end position="147"/>
    </location>
</feature>
<feature type="region of interest" description="Disordered" evidence="4">
    <location>
        <begin position="254"/>
        <end position="277"/>
    </location>
</feature>
<keyword evidence="1 5" id="KW-0732">Signal</keyword>
<evidence type="ECO:0000313" key="9">
    <source>
        <dbReference type="Proteomes" id="UP000323671"/>
    </source>
</evidence>
<name>A0A5C1E8H1_9RHOO</name>
<dbReference type="EMBL" id="CP022579">
    <property type="protein sequence ID" value="QEL64934.1"/>
    <property type="molecule type" value="Genomic_DNA"/>
</dbReference>
<protein>
    <recommendedName>
        <fullName evidence="10">NolW-like domain-containing protein</fullName>
    </recommendedName>
</protein>
<feature type="region of interest" description="Disordered" evidence="4">
    <location>
        <begin position="128"/>
        <end position="149"/>
    </location>
</feature>
<dbReference type="RefSeq" id="WP_149425326.1">
    <property type="nucleotide sequence ID" value="NZ_CP022579.1"/>
</dbReference>
<comment type="similarity">
    <text evidence="2">Belongs to the bacterial secretin family.</text>
</comment>
<dbReference type="InterPro" id="IPR004846">
    <property type="entry name" value="T2SS/T3SS_dom"/>
</dbReference>
<evidence type="ECO:0000313" key="8">
    <source>
        <dbReference type="EMBL" id="QEL64934.1"/>
    </source>
</evidence>
<evidence type="ECO:0000256" key="1">
    <source>
        <dbReference type="ARBA" id="ARBA00022729"/>
    </source>
</evidence>
<keyword evidence="9" id="KW-1185">Reference proteome</keyword>
<reference evidence="8 9" key="1">
    <citation type="submission" date="2017-07" db="EMBL/GenBank/DDBJ databases">
        <title>Complete genome sequence of Oryzomicrobium terrae TPP412.</title>
        <authorList>
            <person name="Chiu L.-W."/>
            <person name="Lo K.-J."/>
            <person name="Tsai Y.-M."/>
            <person name="Lin S.-S."/>
            <person name="Kuo C.-H."/>
            <person name="Liu C.-T."/>
        </authorList>
    </citation>
    <scope>NUCLEOTIDE SEQUENCE [LARGE SCALE GENOMIC DNA]</scope>
    <source>
        <strain evidence="8 9">TPP412</strain>
    </source>
</reference>
<proteinExistence type="inferred from homology"/>
<evidence type="ECO:0000259" key="7">
    <source>
        <dbReference type="Pfam" id="PF03958"/>
    </source>
</evidence>
<feature type="signal peptide" evidence="5">
    <location>
        <begin position="1"/>
        <end position="23"/>
    </location>
</feature>
<feature type="domain" description="NolW-like" evidence="7">
    <location>
        <begin position="27"/>
        <end position="85"/>
    </location>
</feature>
<dbReference type="AlphaFoldDB" id="A0A5C1E8H1"/>
<comment type="subcellular location">
    <subcellularLocation>
        <location evidence="3">Cell outer membrane</location>
    </subcellularLocation>
</comment>
<gene>
    <name evidence="8" type="ORF">OTERR_14580</name>
</gene>
<evidence type="ECO:0008006" key="10">
    <source>
        <dbReference type="Google" id="ProtNLM"/>
    </source>
</evidence>
<dbReference type="Pfam" id="PF03958">
    <property type="entry name" value="Secretin_N"/>
    <property type="match status" value="1"/>
</dbReference>
<feature type="domain" description="Type II/III secretion system secretin-like" evidence="6">
    <location>
        <begin position="159"/>
        <end position="265"/>
    </location>
</feature>
<dbReference type="Proteomes" id="UP000323671">
    <property type="component" value="Chromosome"/>
</dbReference>
<evidence type="ECO:0000256" key="3">
    <source>
        <dbReference type="RuleBase" id="RU004004"/>
    </source>
</evidence>
<keyword evidence="3" id="KW-0813">Transport</keyword>
<dbReference type="Pfam" id="PF00263">
    <property type="entry name" value="Secretin"/>
    <property type="match status" value="1"/>
</dbReference>
<dbReference type="Gene3D" id="3.30.1370.120">
    <property type="match status" value="1"/>
</dbReference>
<dbReference type="GO" id="GO:0009306">
    <property type="term" value="P:protein secretion"/>
    <property type="evidence" value="ECO:0007669"/>
    <property type="project" value="InterPro"/>
</dbReference>
<organism evidence="8 9">
    <name type="scientific">Oryzomicrobium terrae</name>
    <dbReference type="NCBI Taxonomy" id="1735038"/>
    <lineage>
        <taxon>Bacteria</taxon>
        <taxon>Pseudomonadati</taxon>
        <taxon>Pseudomonadota</taxon>
        <taxon>Betaproteobacteria</taxon>
        <taxon>Rhodocyclales</taxon>
        <taxon>Rhodocyclaceae</taxon>
        <taxon>Oryzomicrobium</taxon>
    </lineage>
</organism>